<organism evidence="2 3">
    <name type="scientific">Fictibacillus marinisediminis</name>
    <dbReference type="NCBI Taxonomy" id="2878389"/>
    <lineage>
        <taxon>Bacteria</taxon>
        <taxon>Bacillati</taxon>
        <taxon>Bacillota</taxon>
        <taxon>Bacilli</taxon>
        <taxon>Bacillales</taxon>
        <taxon>Fictibacillaceae</taxon>
        <taxon>Fictibacillus</taxon>
    </lineage>
</organism>
<dbReference type="Pfam" id="PF01965">
    <property type="entry name" value="DJ-1_PfpI"/>
    <property type="match status" value="1"/>
</dbReference>
<evidence type="ECO:0000313" key="3">
    <source>
        <dbReference type="Proteomes" id="UP001139011"/>
    </source>
</evidence>
<dbReference type="GO" id="GO:0005737">
    <property type="term" value="C:cytoplasm"/>
    <property type="evidence" value="ECO:0007669"/>
    <property type="project" value="TreeGrafter"/>
</dbReference>
<feature type="domain" description="DJ-1/PfpI" evidence="1">
    <location>
        <begin position="2"/>
        <end position="155"/>
    </location>
</feature>
<sequence>MKKTAVLLYPQFSEYELSVALSILMQGEKPVITVGINNQPIIGESGLTCLPDTTIDDVNYDEIDSLLLTGCMDIFSLEGERKLIEFIKQIGSKVSVIASISSSPYLLAKAGILKGKKYTIGMTEENRETSGVFEKENYCEELVVQDGNLITARGRGFIRFGTLFGKALNLTFDDNWYKE</sequence>
<dbReference type="AlphaFoldDB" id="A0A9X1XEL6"/>
<dbReference type="InterPro" id="IPR050325">
    <property type="entry name" value="Prot/Nucl_acid_deglycase"/>
</dbReference>
<dbReference type="Proteomes" id="UP001139011">
    <property type="component" value="Unassembled WGS sequence"/>
</dbReference>
<dbReference type="PANTHER" id="PTHR48094:SF12">
    <property type="entry name" value="PARKINSON DISEASE PROTEIN 7 HOMOLOG"/>
    <property type="match status" value="1"/>
</dbReference>
<keyword evidence="3" id="KW-1185">Reference proteome</keyword>
<dbReference type="PANTHER" id="PTHR48094">
    <property type="entry name" value="PROTEIN/NUCLEIC ACID DEGLYCASE DJ-1-RELATED"/>
    <property type="match status" value="1"/>
</dbReference>
<comment type="caution">
    <text evidence="2">The sequence shown here is derived from an EMBL/GenBank/DDBJ whole genome shotgun (WGS) entry which is preliminary data.</text>
</comment>
<dbReference type="EMBL" id="JAIWJX010000002">
    <property type="protein sequence ID" value="MCK6256244.1"/>
    <property type="molecule type" value="Genomic_DNA"/>
</dbReference>
<dbReference type="RefSeq" id="WP_248251943.1">
    <property type="nucleotide sequence ID" value="NZ_JAIWJX010000002.1"/>
</dbReference>
<gene>
    <name evidence="2" type="ORF">LCY76_06480</name>
</gene>
<reference evidence="2" key="1">
    <citation type="submission" date="2021-09" db="EMBL/GenBank/DDBJ databases">
        <title>Genome analysis of Fictibacillus sp. KIGAM418 isolated from marine sediment.</title>
        <authorList>
            <person name="Seo M.-J."/>
            <person name="Cho E.-S."/>
            <person name="Hwang C.Y."/>
        </authorList>
    </citation>
    <scope>NUCLEOTIDE SEQUENCE</scope>
    <source>
        <strain evidence="2">KIGAM418</strain>
    </source>
</reference>
<dbReference type="InterPro" id="IPR029062">
    <property type="entry name" value="Class_I_gatase-like"/>
</dbReference>
<accession>A0A9X1XEL6</accession>
<protein>
    <submittedName>
        <fullName evidence="2">DJ-1/PfpI family protein</fullName>
    </submittedName>
</protein>
<dbReference type="InterPro" id="IPR002818">
    <property type="entry name" value="DJ-1/PfpI"/>
</dbReference>
<name>A0A9X1XEL6_9BACL</name>
<proteinExistence type="predicted"/>
<evidence type="ECO:0000313" key="2">
    <source>
        <dbReference type="EMBL" id="MCK6256244.1"/>
    </source>
</evidence>
<dbReference type="SUPFAM" id="SSF52317">
    <property type="entry name" value="Class I glutamine amidotransferase-like"/>
    <property type="match status" value="1"/>
</dbReference>
<dbReference type="Gene3D" id="3.40.50.880">
    <property type="match status" value="1"/>
</dbReference>
<evidence type="ECO:0000259" key="1">
    <source>
        <dbReference type="Pfam" id="PF01965"/>
    </source>
</evidence>